<keyword evidence="2" id="KW-0539">Nucleus</keyword>
<keyword evidence="6" id="KW-1185">Reference proteome</keyword>
<dbReference type="SUPFAM" id="SSF117839">
    <property type="entry name" value="WWE domain"/>
    <property type="match status" value="2"/>
</dbReference>
<dbReference type="GO" id="GO:0003950">
    <property type="term" value="F:NAD+ poly-ADP-ribosyltransferase activity"/>
    <property type="evidence" value="ECO:0007669"/>
    <property type="project" value="InterPro"/>
</dbReference>
<dbReference type="InterPro" id="IPR012317">
    <property type="entry name" value="Poly(ADP-ribose)pol_cat_dom"/>
</dbReference>
<dbReference type="OrthoDB" id="24952at2759"/>
<feature type="domain" description="WWE" evidence="4">
    <location>
        <begin position="123"/>
        <end position="211"/>
    </location>
</feature>
<accession>A0A814FVP3</accession>
<evidence type="ECO:0000313" key="5">
    <source>
        <dbReference type="EMBL" id="CAF0990082.1"/>
    </source>
</evidence>
<evidence type="ECO:0000256" key="1">
    <source>
        <dbReference type="ARBA" id="ARBA00004123"/>
    </source>
</evidence>
<gene>
    <name evidence="5" type="ORF">OXX778_LOCUS15866</name>
</gene>
<evidence type="ECO:0000313" key="6">
    <source>
        <dbReference type="Proteomes" id="UP000663879"/>
    </source>
</evidence>
<dbReference type="Gene3D" id="3.30.720.50">
    <property type="match status" value="2"/>
</dbReference>
<dbReference type="PANTHER" id="PTHR45740">
    <property type="entry name" value="POLY [ADP-RIBOSE] POLYMERASE"/>
    <property type="match status" value="1"/>
</dbReference>
<dbReference type="InterPro" id="IPR051712">
    <property type="entry name" value="ARTD-AVP"/>
</dbReference>
<sequence>MNLNIRNCINAGIFSWHGTSLTSIDPICKEGFDPRKRSGQAHGQGEYFGLSPQVSLGYCKNSNLMIVAFLIKSKIINTVANFCHVVNNPLNFEQSYCLPVLIVNFGQNKINNLLNLNYESQSNVIVKVPNMILFVKWQWEMDGGNFESFKDSTQEIIEIKYNEFLLDSTKNFCDIGGLVRYNDDKVANYIIDFKSMKQINQSTLYTRMIRRTNIDESYESQVQAQIENEFRLYVQGRRSNKYVFRFAPRPEQYEIDFINMSQTNLTTYTTRRIKRV</sequence>
<dbReference type="InterPro" id="IPR018123">
    <property type="entry name" value="WWE-dom_subgr"/>
</dbReference>
<dbReference type="PANTHER" id="PTHR45740:SF2">
    <property type="entry name" value="POLY [ADP-RIBOSE] POLYMERASE"/>
    <property type="match status" value="1"/>
</dbReference>
<dbReference type="GO" id="GO:0005634">
    <property type="term" value="C:nucleus"/>
    <property type="evidence" value="ECO:0007669"/>
    <property type="project" value="UniProtKB-SubCell"/>
</dbReference>
<dbReference type="Pfam" id="PF02825">
    <property type="entry name" value="WWE"/>
    <property type="match status" value="2"/>
</dbReference>
<evidence type="ECO:0000256" key="3">
    <source>
        <dbReference type="ARBA" id="ARBA00024347"/>
    </source>
</evidence>
<evidence type="ECO:0000256" key="2">
    <source>
        <dbReference type="ARBA" id="ARBA00023242"/>
    </source>
</evidence>
<comment type="caution">
    <text evidence="5">The sequence shown here is derived from an EMBL/GenBank/DDBJ whole genome shotgun (WGS) entry which is preliminary data.</text>
</comment>
<dbReference type="AlphaFoldDB" id="A0A814FVP3"/>
<dbReference type="Gene3D" id="3.90.228.10">
    <property type="match status" value="1"/>
</dbReference>
<dbReference type="InterPro" id="IPR037197">
    <property type="entry name" value="WWE_dom_sf"/>
</dbReference>
<dbReference type="SUPFAM" id="SSF56399">
    <property type="entry name" value="ADP-ribosylation"/>
    <property type="match status" value="1"/>
</dbReference>
<organism evidence="5 6">
    <name type="scientific">Brachionus calyciflorus</name>
    <dbReference type="NCBI Taxonomy" id="104777"/>
    <lineage>
        <taxon>Eukaryota</taxon>
        <taxon>Metazoa</taxon>
        <taxon>Spiralia</taxon>
        <taxon>Gnathifera</taxon>
        <taxon>Rotifera</taxon>
        <taxon>Eurotatoria</taxon>
        <taxon>Monogononta</taxon>
        <taxon>Pseudotrocha</taxon>
        <taxon>Ploima</taxon>
        <taxon>Brachionidae</taxon>
        <taxon>Brachionus</taxon>
    </lineage>
</organism>
<protein>
    <recommendedName>
        <fullName evidence="4">WWE domain-containing protein</fullName>
    </recommendedName>
</protein>
<name>A0A814FVP3_9BILA</name>
<dbReference type="EMBL" id="CAJNOC010003597">
    <property type="protein sequence ID" value="CAF0990082.1"/>
    <property type="molecule type" value="Genomic_DNA"/>
</dbReference>
<evidence type="ECO:0000259" key="4">
    <source>
        <dbReference type="PROSITE" id="PS50918"/>
    </source>
</evidence>
<dbReference type="GO" id="GO:0008270">
    <property type="term" value="F:zinc ion binding"/>
    <property type="evidence" value="ECO:0007669"/>
    <property type="project" value="InterPro"/>
</dbReference>
<dbReference type="SMART" id="SM00678">
    <property type="entry name" value="WWE"/>
    <property type="match status" value="1"/>
</dbReference>
<proteinExistence type="inferred from homology"/>
<dbReference type="InterPro" id="IPR004170">
    <property type="entry name" value="WWE_dom"/>
</dbReference>
<reference evidence="5" key="1">
    <citation type="submission" date="2021-02" db="EMBL/GenBank/DDBJ databases">
        <authorList>
            <person name="Nowell W R."/>
        </authorList>
    </citation>
    <scope>NUCLEOTIDE SEQUENCE</scope>
    <source>
        <strain evidence="5">Ploen Becks lab</strain>
    </source>
</reference>
<comment type="similarity">
    <text evidence="3">Belongs to the ARTD/PARP family.</text>
</comment>
<dbReference type="Proteomes" id="UP000663879">
    <property type="component" value="Unassembled WGS sequence"/>
</dbReference>
<dbReference type="GO" id="GO:1990404">
    <property type="term" value="F:NAD+-protein mono-ADP-ribosyltransferase activity"/>
    <property type="evidence" value="ECO:0007669"/>
    <property type="project" value="TreeGrafter"/>
</dbReference>
<comment type="subcellular location">
    <subcellularLocation>
        <location evidence="1">Nucleus</location>
    </subcellularLocation>
</comment>
<dbReference type="Pfam" id="PF00644">
    <property type="entry name" value="PARP"/>
    <property type="match status" value="1"/>
</dbReference>
<dbReference type="PROSITE" id="PS50918">
    <property type="entry name" value="WWE"/>
    <property type="match status" value="1"/>
</dbReference>